<dbReference type="EMBL" id="OX459956">
    <property type="protein sequence ID" value="CAI9162203.1"/>
    <property type="molecule type" value="Genomic_DNA"/>
</dbReference>
<evidence type="ECO:0000256" key="1">
    <source>
        <dbReference type="SAM" id="MobiDB-lite"/>
    </source>
</evidence>
<organism evidence="2 3">
    <name type="scientific">Rangifer tarandus platyrhynchus</name>
    <name type="common">Svalbard reindeer</name>
    <dbReference type="NCBI Taxonomy" id="3082113"/>
    <lineage>
        <taxon>Eukaryota</taxon>
        <taxon>Metazoa</taxon>
        <taxon>Chordata</taxon>
        <taxon>Craniata</taxon>
        <taxon>Vertebrata</taxon>
        <taxon>Euteleostomi</taxon>
        <taxon>Mammalia</taxon>
        <taxon>Eutheria</taxon>
        <taxon>Laurasiatheria</taxon>
        <taxon>Artiodactyla</taxon>
        <taxon>Ruminantia</taxon>
        <taxon>Pecora</taxon>
        <taxon>Cervidae</taxon>
        <taxon>Odocoileinae</taxon>
        <taxon>Rangifer</taxon>
    </lineage>
</organism>
<feature type="region of interest" description="Disordered" evidence="1">
    <location>
        <begin position="176"/>
        <end position="201"/>
    </location>
</feature>
<protein>
    <submittedName>
        <fullName evidence="2">Uncharacterized protein</fullName>
    </submittedName>
</protein>
<dbReference type="Proteomes" id="UP001176941">
    <property type="component" value="Chromosome 20"/>
</dbReference>
<keyword evidence="3" id="KW-1185">Reference proteome</keyword>
<name>A0ABN8YKV3_RANTA</name>
<gene>
    <name evidence="2" type="ORF">MRATA1EN1_LOCUS11165</name>
</gene>
<reference evidence="2" key="1">
    <citation type="submission" date="2023-04" db="EMBL/GenBank/DDBJ databases">
        <authorList>
            <consortium name="ELIXIR-Norway"/>
        </authorList>
    </citation>
    <scope>NUCLEOTIDE SEQUENCE [LARGE SCALE GENOMIC DNA]</scope>
</reference>
<proteinExistence type="predicted"/>
<evidence type="ECO:0000313" key="2">
    <source>
        <dbReference type="EMBL" id="CAI9162203.1"/>
    </source>
</evidence>
<accession>A0ABN8YKV3</accession>
<sequence>MGRDRGTVPAESVHVSPALDLFLSLLPSVLSVCICPSLLGPLCLFPSISPPIPPFPTLFPLHPLSASLQAGTWEHGPLGAVWGQGCGGCGLVVWGRSHPGHLLHNALWPSSCSHLSSLTQPGTGVLASATRRNEALLGPALSFRLVPRTPTPTPTSPPEPTEQLRAAVREAHGLASRLVPDSPTHSAVQKDTEIARAQPSA</sequence>
<evidence type="ECO:0000313" key="3">
    <source>
        <dbReference type="Proteomes" id="UP001176941"/>
    </source>
</evidence>